<keyword evidence="7" id="KW-0325">Glycoprotein</keyword>
<dbReference type="Pfam" id="PF02351">
    <property type="entry name" value="GDNF"/>
    <property type="match status" value="2"/>
</dbReference>
<dbReference type="InterPro" id="IPR003438">
    <property type="entry name" value="GDNF_rcpt"/>
</dbReference>
<feature type="non-terminal residue" evidence="10">
    <location>
        <position position="1"/>
    </location>
</feature>
<evidence type="ECO:0000256" key="7">
    <source>
        <dbReference type="ARBA" id="ARBA00023180"/>
    </source>
</evidence>
<feature type="transmembrane region" description="Helical" evidence="8">
    <location>
        <begin position="385"/>
        <end position="404"/>
    </location>
</feature>
<keyword evidence="5 8" id="KW-0472">Membrane</keyword>
<evidence type="ECO:0000259" key="9">
    <source>
        <dbReference type="SMART" id="SM00907"/>
    </source>
</evidence>
<feature type="domain" description="GDNF/GAS1" evidence="9">
    <location>
        <begin position="85"/>
        <end position="162"/>
    </location>
</feature>
<dbReference type="Proteomes" id="UP000710432">
    <property type="component" value="Unassembled WGS sequence"/>
</dbReference>
<feature type="domain" description="GDNF/GAS1" evidence="9">
    <location>
        <begin position="196"/>
        <end position="275"/>
    </location>
</feature>
<dbReference type="PANTHER" id="PTHR10269">
    <property type="entry name" value="GDNF RECEPTOR ALPHA"/>
    <property type="match status" value="1"/>
</dbReference>
<evidence type="ECO:0000256" key="8">
    <source>
        <dbReference type="SAM" id="Phobius"/>
    </source>
</evidence>
<evidence type="ECO:0000256" key="1">
    <source>
        <dbReference type="ARBA" id="ARBA00004236"/>
    </source>
</evidence>
<keyword evidence="4" id="KW-0732">Signal</keyword>
<dbReference type="InterPro" id="IPR016017">
    <property type="entry name" value="GDNF/GAS1"/>
</dbReference>
<dbReference type="GO" id="GO:0043235">
    <property type="term" value="C:receptor complex"/>
    <property type="evidence" value="ECO:0007669"/>
    <property type="project" value="TreeGrafter"/>
</dbReference>
<name>A0A8J6GXE7_MICOH</name>
<protein>
    <submittedName>
        <fullName evidence="10">GDNF family receptor alpha-like</fullName>
    </submittedName>
</protein>
<evidence type="ECO:0000256" key="3">
    <source>
        <dbReference type="ARBA" id="ARBA00022475"/>
    </source>
</evidence>
<keyword evidence="6 10" id="KW-0675">Receptor</keyword>
<dbReference type="GO" id="GO:0038023">
    <property type="term" value="F:signaling receptor activity"/>
    <property type="evidence" value="ECO:0007669"/>
    <property type="project" value="InterPro"/>
</dbReference>
<proteinExistence type="inferred from homology"/>
<keyword evidence="8" id="KW-0812">Transmembrane</keyword>
<evidence type="ECO:0000313" key="11">
    <source>
        <dbReference type="Proteomes" id="UP000710432"/>
    </source>
</evidence>
<dbReference type="PANTHER" id="PTHR10269:SF1">
    <property type="entry name" value="GDNF FAMILY RECEPTOR ALPHA-LIKE"/>
    <property type="match status" value="1"/>
</dbReference>
<dbReference type="GO" id="GO:0007169">
    <property type="term" value="P:cell surface receptor protein tyrosine kinase signaling pathway"/>
    <property type="evidence" value="ECO:0007669"/>
    <property type="project" value="UniProtKB-ARBA"/>
</dbReference>
<comment type="similarity">
    <text evidence="2">Belongs to the GDNFR family.</text>
</comment>
<evidence type="ECO:0000256" key="6">
    <source>
        <dbReference type="ARBA" id="ARBA00023170"/>
    </source>
</evidence>
<organism evidence="10 11">
    <name type="scientific">Microtus ochrogaster</name>
    <name type="common">Prairie vole</name>
    <dbReference type="NCBI Taxonomy" id="79684"/>
    <lineage>
        <taxon>Eukaryota</taxon>
        <taxon>Metazoa</taxon>
        <taxon>Chordata</taxon>
        <taxon>Craniata</taxon>
        <taxon>Vertebrata</taxon>
        <taxon>Euteleostomi</taxon>
        <taxon>Mammalia</taxon>
        <taxon>Eutheria</taxon>
        <taxon>Euarchontoglires</taxon>
        <taxon>Glires</taxon>
        <taxon>Rodentia</taxon>
        <taxon>Myomorpha</taxon>
        <taxon>Muroidea</taxon>
        <taxon>Cricetidae</taxon>
        <taxon>Arvicolinae</taxon>
        <taxon>Microtus</taxon>
    </lineage>
</organism>
<dbReference type="GO" id="GO:0009897">
    <property type="term" value="C:external side of plasma membrane"/>
    <property type="evidence" value="ECO:0007669"/>
    <property type="project" value="TreeGrafter"/>
</dbReference>
<evidence type="ECO:0000256" key="4">
    <source>
        <dbReference type="ARBA" id="ARBA00022729"/>
    </source>
</evidence>
<evidence type="ECO:0000256" key="2">
    <source>
        <dbReference type="ARBA" id="ARBA00005961"/>
    </source>
</evidence>
<evidence type="ECO:0000256" key="5">
    <source>
        <dbReference type="ARBA" id="ARBA00023136"/>
    </source>
</evidence>
<dbReference type="SUPFAM" id="SSF110035">
    <property type="entry name" value="GDNF receptor-like"/>
    <property type="match status" value="3"/>
</dbReference>
<feature type="domain" description="GDNF/GAS1" evidence="9">
    <location>
        <begin position="285"/>
        <end position="381"/>
    </location>
</feature>
<sequence>AAAAVQVARLSSETESSSQTNNCAHLRQQCLIDTNGCEQSWRSMEDTCIVPELALPSGLVSQSNVTGGLQRKDDPSLKAERKDDCVAAVAACQESQHCTLLHESFKKACGKGTAQCHTLSGRLLCVALRQSLRETVLWGCQCASPFEGDCIQIWKSLFEDICIQDTQIDQNPTFSQDNEDGLKEDFASGFKQMQSCLEVTEACVGDVVCNAQLALYLKACSANGNLCDVKHCQAAIRFFYQNMPFNTAQMLAFCDCAQSDIPCQQSKETLHSKPCALNIIPPPTCLSVIHACRNDELCRTYYRTFQSECWPRVIGKCHEDETCMSTLGKQDLTCSGSESCKAAYLGTFGTVLQVPCACRSITQNEEPLCMTFQHMLHSRSCFRELVYVVLCMIATCGILFLVMLKLRIVILASNLLLILGLKVTALLIVVFLQVPKQE</sequence>
<dbReference type="SMART" id="SM00907">
    <property type="entry name" value="GDNF"/>
    <property type="match status" value="3"/>
</dbReference>
<gene>
    <name evidence="10" type="ORF">LTLLF_115065</name>
</gene>
<reference evidence="10" key="1">
    <citation type="submission" date="2020-03" db="EMBL/GenBank/DDBJ databases">
        <title>Studies in the Genomics of Life Span.</title>
        <authorList>
            <person name="Glass D."/>
        </authorList>
    </citation>
    <scope>NUCLEOTIDE SEQUENCE</scope>
    <source>
        <strain evidence="10">LTLLF</strain>
        <tissue evidence="10">Muscle</tissue>
    </source>
</reference>
<dbReference type="AlphaFoldDB" id="A0A8J6GXE7"/>
<dbReference type="InterPro" id="IPR037193">
    <property type="entry name" value="GDNF_alpha"/>
</dbReference>
<dbReference type="GO" id="GO:0007399">
    <property type="term" value="P:nervous system development"/>
    <property type="evidence" value="ECO:0007669"/>
    <property type="project" value="TreeGrafter"/>
</dbReference>
<comment type="caution">
    <text evidence="10">The sequence shown here is derived from an EMBL/GenBank/DDBJ whole genome shotgun (WGS) entry which is preliminary data.</text>
</comment>
<feature type="transmembrane region" description="Helical" evidence="8">
    <location>
        <begin position="416"/>
        <end position="434"/>
    </location>
</feature>
<accession>A0A8J6GXE7</accession>
<keyword evidence="8" id="KW-1133">Transmembrane helix</keyword>
<comment type="subcellular location">
    <subcellularLocation>
        <location evidence="1">Cell membrane</location>
    </subcellularLocation>
</comment>
<evidence type="ECO:0000313" key="10">
    <source>
        <dbReference type="EMBL" id="KAH0518960.1"/>
    </source>
</evidence>
<keyword evidence="3" id="KW-1003">Cell membrane</keyword>
<dbReference type="EMBL" id="JAATJU010009099">
    <property type="protein sequence ID" value="KAH0518960.1"/>
    <property type="molecule type" value="Genomic_DNA"/>
</dbReference>